<evidence type="ECO:0000313" key="1">
    <source>
        <dbReference type="EMBL" id="MEJ8305154.1"/>
    </source>
</evidence>
<dbReference type="Proteomes" id="UP001380953">
    <property type="component" value="Unassembled WGS sequence"/>
</dbReference>
<gene>
    <name evidence="1" type="ORF">WKI47_14710</name>
</gene>
<comment type="caution">
    <text evidence="1">The sequence shown here is derived from an EMBL/GenBank/DDBJ whole genome shotgun (WGS) entry which is preliminary data.</text>
</comment>
<evidence type="ECO:0000313" key="2">
    <source>
        <dbReference type="Proteomes" id="UP001380953"/>
    </source>
</evidence>
<proteinExistence type="predicted"/>
<keyword evidence="2" id="KW-1185">Reference proteome</keyword>
<accession>A0ACC6PF83</accession>
<name>A0ACC6PF83_9BACL</name>
<keyword evidence="1" id="KW-0560">Oxidoreductase</keyword>
<dbReference type="EC" id="1.-.-.-" evidence="1"/>
<reference evidence="1" key="1">
    <citation type="submission" date="2024-03" db="EMBL/GenBank/DDBJ databases">
        <title>Whole genome sequecning of epiphytes from Marcgravia umbellata leaves.</title>
        <authorList>
            <person name="Kumar G."/>
            <person name="Savka M.A."/>
        </authorList>
    </citation>
    <scope>NUCLEOTIDE SEQUENCE</scope>
    <source>
        <strain evidence="1">RIT_BL5</strain>
    </source>
</reference>
<dbReference type="EMBL" id="JBBKAR010000039">
    <property type="protein sequence ID" value="MEJ8305154.1"/>
    <property type="molecule type" value="Genomic_DNA"/>
</dbReference>
<organism evidence="1 2">
    <name type="scientific">Saccharibacillus sacchari</name>
    <dbReference type="NCBI Taxonomy" id="456493"/>
    <lineage>
        <taxon>Bacteria</taxon>
        <taxon>Bacillati</taxon>
        <taxon>Bacillota</taxon>
        <taxon>Bacilli</taxon>
        <taxon>Bacillales</taxon>
        <taxon>Paenibacillaceae</taxon>
        <taxon>Saccharibacillus</taxon>
    </lineage>
</organism>
<protein>
    <submittedName>
        <fullName evidence="1">NAD(P)H-dependent oxidoreductase</fullName>
        <ecNumber evidence="1">1.-.-.-</ecNumber>
    </submittedName>
</protein>
<sequence length="185" mass="20795">MKTLVLVFHPDLAASRLNRRWAEEISKQETVTVRRMYEIYPNEQIDVAAEQALLEQHDRIVLQFPFYWYSTPPLLKKWQDAVLTHGWAHGSTGNKLHGKELMLAISVGAPGEAYTPEGAFGYTLDELLKPLQATSNLIGTRFLAPYAVYGASRIAEERIQETAVAYVARVLNSELSLNHAAGEVR</sequence>